<evidence type="ECO:0008006" key="4">
    <source>
        <dbReference type="Google" id="ProtNLM"/>
    </source>
</evidence>
<accession>A0A7N0UX67</accession>
<dbReference type="Proteomes" id="UP000594263">
    <property type="component" value="Unplaced"/>
</dbReference>
<name>A0A7N0UX67_KALFE</name>
<sequence>MTSLQSFQILLVFFSHVFRLQQIEHMIAKSRSAKQVGSTLAGRVCRIFLMWASGKRVGPLLFFHFTF</sequence>
<feature type="signal peptide" evidence="1">
    <location>
        <begin position="1"/>
        <end position="19"/>
    </location>
</feature>
<feature type="chain" id="PRO_5029670822" description="Secreted protein" evidence="1">
    <location>
        <begin position="20"/>
        <end position="67"/>
    </location>
</feature>
<protein>
    <recommendedName>
        <fullName evidence="4">Secreted protein</fullName>
    </recommendedName>
</protein>
<organism evidence="2 3">
    <name type="scientific">Kalanchoe fedtschenkoi</name>
    <name type="common">Lavender scallops</name>
    <name type="synonym">South American air plant</name>
    <dbReference type="NCBI Taxonomy" id="63787"/>
    <lineage>
        <taxon>Eukaryota</taxon>
        <taxon>Viridiplantae</taxon>
        <taxon>Streptophyta</taxon>
        <taxon>Embryophyta</taxon>
        <taxon>Tracheophyta</taxon>
        <taxon>Spermatophyta</taxon>
        <taxon>Magnoliopsida</taxon>
        <taxon>eudicotyledons</taxon>
        <taxon>Gunneridae</taxon>
        <taxon>Pentapetalae</taxon>
        <taxon>Saxifragales</taxon>
        <taxon>Crassulaceae</taxon>
        <taxon>Kalanchoe</taxon>
    </lineage>
</organism>
<keyword evidence="3" id="KW-1185">Reference proteome</keyword>
<evidence type="ECO:0000313" key="2">
    <source>
        <dbReference type="EnsemblPlants" id="Kaladp0092s0048.1.v1.1.CDS.1"/>
    </source>
</evidence>
<dbReference type="AlphaFoldDB" id="A0A7N0UX67"/>
<dbReference type="Gramene" id="Kaladp0092s0048.1.v1.1">
    <property type="protein sequence ID" value="Kaladp0092s0048.1.v1.1.CDS.1"/>
    <property type="gene ID" value="Kaladp0092s0048.v1.1"/>
</dbReference>
<evidence type="ECO:0000256" key="1">
    <source>
        <dbReference type="SAM" id="SignalP"/>
    </source>
</evidence>
<keyword evidence="1" id="KW-0732">Signal</keyword>
<proteinExistence type="predicted"/>
<evidence type="ECO:0000313" key="3">
    <source>
        <dbReference type="Proteomes" id="UP000594263"/>
    </source>
</evidence>
<reference evidence="2" key="1">
    <citation type="submission" date="2021-01" db="UniProtKB">
        <authorList>
            <consortium name="EnsemblPlants"/>
        </authorList>
    </citation>
    <scope>IDENTIFICATION</scope>
</reference>
<dbReference type="EnsemblPlants" id="Kaladp0092s0048.1.v1.1">
    <property type="protein sequence ID" value="Kaladp0092s0048.1.v1.1.CDS.1"/>
    <property type="gene ID" value="Kaladp0092s0048.v1.1"/>
</dbReference>